<evidence type="ECO:0000259" key="14">
    <source>
        <dbReference type="PROSITE" id="PS51485"/>
    </source>
</evidence>
<feature type="domain" description="Phytocyanin" evidence="14">
    <location>
        <begin position="24"/>
        <end position="118"/>
    </location>
</feature>
<evidence type="ECO:0000256" key="4">
    <source>
        <dbReference type="ARBA" id="ARBA00022723"/>
    </source>
</evidence>
<dbReference type="STRING" id="106549.A0A540N4Z6"/>
<keyword evidence="11" id="KW-0325">Glycoprotein</keyword>
<dbReference type="GO" id="GO:0046872">
    <property type="term" value="F:metal ion binding"/>
    <property type="evidence" value="ECO:0007669"/>
    <property type="project" value="UniProtKB-KW"/>
</dbReference>
<sequence length="153" mass="16225">MASNKFVTLVTLVMILLPTIAMATDFIVGGDSGWTTGVDYSNWVKDKTFHYSNPPHNVFKVNGTGFKECVKPTANDQAPLTSGSDRIELKTPGNKWYICTAANHCADLGQKLVITVMDAGPAPAPSSAVRGIIFSGYQVFAAAVVGVFLAVAV</sequence>
<dbReference type="EMBL" id="VIEB01000110">
    <property type="protein sequence ID" value="TQE06099.1"/>
    <property type="molecule type" value="Genomic_DNA"/>
</dbReference>
<name>A0A540N4Z6_MALBA</name>
<evidence type="ECO:0000313" key="15">
    <source>
        <dbReference type="EMBL" id="TQE06099.1"/>
    </source>
</evidence>
<dbReference type="SUPFAM" id="SSF49503">
    <property type="entry name" value="Cupredoxins"/>
    <property type="match status" value="1"/>
</dbReference>
<evidence type="ECO:0000256" key="8">
    <source>
        <dbReference type="ARBA" id="ARBA00023008"/>
    </source>
</evidence>
<dbReference type="Pfam" id="PF02298">
    <property type="entry name" value="Cu_bind_like"/>
    <property type="match status" value="1"/>
</dbReference>
<dbReference type="Proteomes" id="UP000315295">
    <property type="component" value="Unassembled WGS sequence"/>
</dbReference>
<evidence type="ECO:0000256" key="1">
    <source>
        <dbReference type="ARBA" id="ARBA00004479"/>
    </source>
</evidence>
<evidence type="ECO:0000256" key="7">
    <source>
        <dbReference type="ARBA" id="ARBA00022989"/>
    </source>
</evidence>
<keyword evidence="4" id="KW-0479">Metal-binding</keyword>
<keyword evidence="16" id="KW-1185">Reference proteome</keyword>
<accession>A0A540N4Z6</accession>
<dbReference type="CDD" id="cd04216">
    <property type="entry name" value="Phytocyanin"/>
    <property type="match status" value="1"/>
</dbReference>
<evidence type="ECO:0000256" key="11">
    <source>
        <dbReference type="ARBA" id="ARBA00023180"/>
    </source>
</evidence>
<keyword evidence="7 12" id="KW-1133">Transmembrane helix</keyword>
<keyword evidence="2" id="KW-0813">Transport</keyword>
<dbReference type="FunFam" id="2.60.40.420:FF:000067">
    <property type="entry name" value="Cupredoxin superfamily protein"/>
    <property type="match status" value="1"/>
</dbReference>
<dbReference type="GO" id="GO:0005886">
    <property type="term" value="C:plasma membrane"/>
    <property type="evidence" value="ECO:0007669"/>
    <property type="project" value="TreeGrafter"/>
</dbReference>
<keyword evidence="8" id="KW-0186">Copper</keyword>
<evidence type="ECO:0000256" key="10">
    <source>
        <dbReference type="ARBA" id="ARBA00023157"/>
    </source>
</evidence>
<comment type="caution">
    <text evidence="15">The sequence shown here is derived from an EMBL/GenBank/DDBJ whole genome shotgun (WGS) entry which is preliminary data.</text>
</comment>
<dbReference type="InterPro" id="IPR003245">
    <property type="entry name" value="Phytocyanin_dom"/>
</dbReference>
<keyword evidence="10" id="KW-1015">Disulfide bond</keyword>
<dbReference type="PANTHER" id="PTHR33021:SF533">
    <property type="entry name" value="PHYTOCYANIN DOMAIN-CONTAINING PROTEIN"/>
    <property type="match status" value="1"/>
</dbReference>
<evidence type="ECO:0000256" key="12">
    <source>
        <dbReference type="SAM" id="Phobius"/>
    </source>
</evidence>
<dbReference type="PROSITE" id="PS51485">
    <property type="entry name" value="PHYTOCYANIN"/>
    <property type="match status" value="1"/>
</dbReference>
<feature type="transmembrane region" description="Helical" evidence="12">
    <location>
        <begin position="132"/>
        <end position="152"/>
    </location>
</feature>
<feature type="chain" id="PRO_5022154154" description="Phytocyanin domain-containing protein" evidence="13">
    <location>
        <begin position="24"/>
        <end position="153"/>
    </location>
</feature>
<dbReference type="InterPro" id="IPR008972">
    <property type="entry name" value="Cupredoxin"/>
</dbReference>
<dbReference type="Gene3D" id="2.60.40.420">
    <property type="entry name" value="Cupredoxins - blue copper proteins"/>
    <property type="match status" value="1"/>
</dbReference>
<gene>
    <name evidence="15" type="ORF">C1H46_008295</name>
</gene>
<proteinExistence type="predicted"/>
<dbReference type="AlphaFoldDB" id="A0A540N4Z6"/>
<comment type="subcellular location">
    <subcellularLocation>
        <location evidence="1">Membrane</location>
        <topology evidence="1">Single-pass type I membrane protein</topology>
    </subcellularLocation>
</comment>
<evidence type="ECO:0000256" key="13">
    <source>
        <dbReference type="SAM" id="SignalP"/>
    </source>
</evidence>
<keyword evidence="5 13" id="KW-0732">Signal</keyword>
<dbReference type="InterPro" id="IPR039391">
    <property type="entry name" value="Phytocyanin-like"/>
</dbReference>
<dbReference type="GO" id="GO:0009610">
    <property type="term" value="P:response to symbiotic fungus"/>
    <property type="evidence" value="ECO:0007669"/>
    <property type="project" value="UniProtKB-ARBA"/>
</dbReference>
<protein>
    <recommendedName>
        <fullName evidence="14">Phytocyanin domain-containing protein</fullName>
    </recommendedName>
</protein>
<feature type="signal peptide" evidence="13">
    <location>
        <begin position="1"/>
        <end position="23"/>
    </location>
</feature>
<keyword evidence="6" id="KW-0249">Electron transport</keyword>
<evidence type="ECO:0000256" key="5">
    <source>
        <dbReference type="ARBA" id="ARBA00022729"/>
    </source>
</evidence>
<keyword evidence="3 12" id="KW-0812">Transmembrane</keyword>
<dbReference type="PANTHER" id="PTHR33021">
    <property type="entry name" value="BLUE COPPER PROTEIN"/>
    <property type="match status" value="1"/>
</dbReference>
<evidence type="ECO:0000313" key="16">
    <source>
        <dbReference type="Proteomes" id="UP000315295"/>
    </source>
</evidence>
<dbReference type="GO" id="GO:0009055">
    <property type="term" value="F:electron transfer activity"/>
    <property type="evidence" value="ECO:0007669"/>
    <property type="project" value="InterPro"/>
</dbReference>
<evidence type="ECO:0000256" key="9">
    <source>
        <dbReference type="ARBA" id="ARBA00023136"/>
    </source>
</evidence>
<evidence type="ECO:0000256" key="2">
    <source>
        <dbReference type="ARBA" id="ARBA00022448"/>
    </source>
</evidence>
<evidence type="ECO:0000256" key="6">
    <source>
        <dbReference type="ARBA" id="ARBA00022982"/>
    </source>
</evidence>
<reference evidence="15 16" key="1">
    <citation type="journal article" date="2019" name="G3 (Bethesda)">
        <title>Sequencing of a Wild Apple (Malus baccata) Genome Unravels the Differences Between Cultivated and Wild Apple Species Regarding Disease Resistance and Cold Tolerance.</title>
        <authorList>
            <person name="Chen X."/>
        </authorList>
    </citation>
    <scope>NUCLEOTIDE SEQUENCE [LARGE SCALE GENOMIC DNA]</scope>
    <source>
        <strain evidence="16">cv. Shandingzi</strain>
        <tissue evidence="15">Leaves</tissue>
    </source>
</reference>
<organism evidence="15 16">
    <name type="scientific">Malus baccata</name>
    <name type="common">Siberian crab apple</name>
    <name type="synonym">Pyrus baccata</name>
    <dbReference type="NCBI Taxonomy" id="106549"/>
    <lineage>
        <taxon>Eukaryota</taxon>
        <taxon>Viridiplantae</taxon>
        <taxon>Streptophyta</taxon>
        <taxon>Embryophyta</taxon>
        <taxon>Tracheophyta</taxon>
        <taxon>Spermatophyta</taxon>
        <taxon>Magnoliopsida</taxon>
        <taxon>eudicotyledons</taxon>
        <taxon>Gunneridae</taxon>
        <taxon>Pentapetalae</taxon>
        <taxon>rosids</taxon>
        <taxon>fabids</taxon>
        <taxon>Rosales</taxon>
        <taxon>Rosaceae</taxon>
        <taxon>Amygdaloideae</taxon>
        <taxon>Maleae</taxon>
        <taxon>Malus</taxon>
    </lineage>
</organism>
<keyword evidence="9 12" id="KW-0472">Membrane</keyword>
<evidence type="ECO:0000256" key="3">
    <source>
        <dbReference type="ARBA" id="ARBA00022692"/>
    </source>
</evidence>